<evidence type="ECO:0000256" key="2">
    <source>
        <dbReference type="ARBA" id="ARBA00023136"/>
    </source>
</evidence>
<dbReference type="AlphaFoldDB" id="A0A235BWB9"/>
<dbReference type="InterPro" id="IPR050515">
    <property type="entry name" value="Beta-lactam/transpept"/>
</dbReference>
<dbReference type="Proteomes" id="UP000215559">
    <property type="component" value="Unassembled WGS sequence"/>
</dbReference>
<dbReference type="Gene3D" id="3.90.1310.10">
    <property type="entry name" value="Penicillin-binding protein 2a (Domain 2)"/>
    <property type="match status" value="1"/>
</dbReference>
<dbReference type="InterPro" id="IPR012338">
    <property type="entry name" value="Beta-lactam/transpept-like"/>
</dbReference>
<organism evidence="4 5">
    <name type="scientific">candidate division WOR-3 bacterium JGI_Cruoil_03_51_56</name>
    <dbReference type="NCBI Taxonomy" id="1973747"/>
    <lineage>
        <taxon>Bacteria</taxon>
        <taxon>Bacteria division WOR-3</taxon>
    </lineage>
</organism>
<dbReference type="SUPFAM" id="SSF56601">
    <property type="entry name" value="beta-lactamase/transpeptidase-like"/>
    <property type="match status" value="1"/>
</dbReference>
<accession>A0A235BWB9</accession>
<evidence type="ECO:0000313" key="4">
    <source>
        <dbReference type="EMBL" id="OYD16419.1"/>
    </source>
</evidence>
<proteinExistence type="predicted"/>
<dbReference type="Gene3D" id="3.40.710.10">
    <property type="entry name" value="DD-peptidase/beta-lactamase superfamily"/>
    <property type="match status" value="1"/>
</dbReference>
<dbReference type="GO" id="GO:0005886">
    <property type="term" value="C:plasma membrane"/>
    <property type="evidence" value="ECO:0007669"/>
    <property type="project" value="TreeGrafter"/>
</dbReference>
<comment type="subcellular location">
    <subcellularLocation>
        <location evidence="1">Membrane</location>
    </subcellularLocation>
</comment>
<dbReference type="GO" id="GO:0008658">
    <property type="term" value="F:penicillin binding"/>
    <property type="evidence" value="ECO:0007669"/>
    <property type="project" value="InterPro"/>
</dbReference>
<dbReference type="InterPro" id="IPR001460">
    <property type="entry name" value="PCN-bd_Tpept"/>
</dbReference>
<dbReference type="EMBL" id="NOZP01000052">
    <property type="protein sequence ID" value="OYD16419.1"/>
    <property type="molecule type" value="Genomic_DNA"/>
</dbReference>
<dbReference type="GO" id="GO:0071555">
    <property type="term" value="P:cell wall organization"/>
    <property type="evidence" value="ECO:0007669"/>
    <property type="project" value="TreeGrafter"/>
</dbReference>
<sequence length="583" mass="65018">MSPDESRNKFVLVVLLSVWGLLLARMGYVQLFRWKHYETLAQKQHTDSLRLSPERGRVFDYQGRALTVNQSYSLVYAWPRKVRAKDSLAAILAGAGLGTKQEVRDELDRHDHMFCFRQHIDPIHAGSLWQRIVKCRFGDCTAVESESRRLYPYGATCANVVGFVGNNRGLAGVEAWYDSVLRGQSGWVLMQLDGAGHRLPYPSYPRFEPVPGTDIHLTLDVDIQGICFRTLSRTVTETRARKGSVVVLDVKTGGVLALANYPTYDPARFENFDASLYRCMPVCDQFEPGSSFKIAICAAALESPNAARLTSQTYDVSSGYIEIMGHRIYDVHEHGILDFDGLIVQSSNPGVALLSSEVDPERFYLITRGMGFGSRVGIGLPGEVKGMLDKPSRLNPLRFANIAFGQGVAVSLLQLAAAYLCIANDGVYVQPYFVRSVETNGRIIYQSSRIELRRAIKESTAAQMKRILAEVVTEGTGLRAQIPGVEACGKTGTAQKIEPDGKYSRTRAWMSFAGFFPRAEPRYVIAVMIDEPKTIRFASSCACPVFRKIGEQLLMLEHMRSHKEFVDSRVGQEIAAMDRKEVR</sequence>
<gene>
    <name evidence="4" type="ORF">CH330_02855</name>
</gene>
<name>A0A235BWB9_UNCW3</name>
<dbReference type="PANTHER" id="PTHR30627:SF1">
    <property type="entry name" value="PEPTIDOGLYCAN D,D-TRANSPEPTIDASE FTSI"/>
    <property type="match status" value="1"/>
</dbReference>
<protein>
    <recommendedName>
        <fullName evidence="3">Penicillin-binding protein transpeptidase domain-containing protein</fullName>
    </recommendedName>
</protein>
<dbReference type="Pfam" id="PF00905">
    <property type="entry name" value="Transpeptidase"/>
    <property type="match status" value="1"/>
</dbReference>
<dbReference type="Gene3D" id="3.30.450.330">
    <property type="match status" value="1"/>
</dbReference>
<dbReference type="SUPFAM" id="SSF56519">
    <property type="entry name" value="Penicillin binding protein dimerisation domain"/>
    <property type="match status" value="1"/>
</dbReference>
<dbReference type="InterPro" id="IPR036138">
    <property type="entry name" value="PBP_dimer_sf"/>
</dbReference>
<dbReference type="PANTHER" id="PTHR30627">
    <property type="entry name" value="PEPTIDOGLYCAN D,D-TRANSPEPTIDASE"/>
    <property type="match status" value="1"/>
</dbReference>
<reference evidence="4 5" key="1">
    <citation type="submission" date="2017-07" db="EMBL/GenBank/DDBJ databases">
        <title>Recovery of genomes from metagenomes via a dereplication, aggregation, and scoring strategy.</title>
        <authorList>
            <person name="Sieber C.M."/>
            <person name="Probst A.J."/>
            <person name="Sharrar A."/>
            <person name="Thomas B.C."/>
            <person name="Hess M."/>
            <person name="Tringe S.G."/>
            <person name="Banfield J.F."/>
        </authorList>
    </citation>
    <scope>NUCLEOTIDE SEQUENCE [LARGE SCALE GENOMIC DNA]</scope>
    <source>
        <strain evidence="4">JGI_Cruoil_03_51_56</strain>
    </source>
</reference>
<evidence type="ECO:0000259" key="3">
    <source>
        <dbReference type="Pfam" id="PF00905"/>
    </source>
</evidence>
<keyword evidence="2" id="KW-0472">Membrane</keyword>
<comment type="caution">
    <text evidence="4">The sequence shown here is derived from an EMBL/GenBank/DDBJ whole genome shotgun (WGS) entry which is preliminary data.</text>
</comment>
<evidence type="ECO:0000313" key="5">
    <source>
        <dbReference type="Proteomes" id="UP000215559"/>
    </source>
</evidence>
<feature type="domain" description="Penicillin-binding protein transpeptidase" evidence="3">
    <location>
        <begin position="243"/>
        <end position="549"/>
    </location>
</feature>
<evidence type="ECO:0000256" key="1">
    <source>
        <dbReference type="ARBA" id="ARBA00004370"/>
    </source>
</evidence>